<feature type="region of interest" description="Disordered" evidence="6">
    <location>
        <begin position="360"/>
        <end position="381"/>
    </location>
</feature>
<evidence type="ECO:0000256" key="7">
    <source>
        <dbReference type="SAM" id="Phobius"/>
    </source>
</evidence>
<dbReference type="STRING" id="6669.E9HD23"/>
<dbReference type="InterPro" id="IPR046338">
    <property type="entry name" value="GAIN_dom_sf"/>
</dbReference>
<dbReference type="EMBL" id="GL732622">
    <property type="protein sequence ID" value="EFX70369.1"/>
    <property type="molecule type" value="Genomic_DNA"/>
</dbReference>
<dbReference type="SMART" id="SM00303">
    <property type="entry name" value="GPS"/>
    <property type="match status" value="1"/>
</dbReference>
<feature type="domain" description="G-protein coupled receptors family 2 profile 2" evidence="9">
    <location>
        <begin position="97"/>
        <end position="342"/>
    </location>
</feature>
<dbReference type="InterPro" id="IPR057244">
    <property type="entry name" value="GAIN_B"/>
</dbReference>
<name>E9HD23_DAPPU</name>
<evidence type="ECO:0000259" key="9">
    <source>
        <dbReference type="PROSITE" id="PS50261"/>
    </source>
</evidence>
<dbReference type="InterPro" id="IPR053066">
    <property type="entry name" value="ADGR_G7"/>
</dbReference>
<dbReference type="PANTHER" id="PTHR47767">
    <property type="entry name" value="ADHESION G PROTEIN-COUPLED RECEPTOR G7"/>
    <property type="match status" value="1"/>
</dbReference>
<dbReference type="Gene3D" id="2.60.220.50">
    <property type="match status" value="1"/>
</dbReference>
<evidence type="ECO:0000259" key="8">
    <source>
        <dbReference type="PROSITE" id="PS50221"/>
    </source>
</evidence>
<dbReference type="PRINTS" id="PR00249">
    <property type="entry name" value="GPCRSECRETIN"/>
</dbReference>
<dbReference type="HOGENOM" id="CLU_002753_3_9_1"/>
<dbReference type="PROSITE" id="PS50221">
    <property type="entry name" value="GAIN_B"/>
    <property type="match status" value="1"/>
</dbReference>
<feature type="transmembrane region" description="Helical" evidence="7">
    <location>
        <begin position="243"/>
        <end position="270"/>
    </location>
</feature>
<reference evidence="10 11" key="1">
    <citation type="journal article" date="2011" name="Science">
        <title>The ecoresponsive genome of Daphnia pulex.</title>
        <authorList>
            <person name="Colbourne J.K."/>
            <person name="Pfrender M.E."/>
            <person name="Gilbert D."/>
            <person name="Thomas W.K."/>
            <person name="Tucker A."/>
            <person name="Oakley T.H."/>
            <person name="Tokishita S."/>
            <person name="Aerts A."/>
            <person name="Arnold G.J."/>
            <person name="Basu M.K."/>
            <person name="Bauer D.J."/>
            <person name="Caceres C.E."/>
            <person name="Carmel L."/>
            <person name="Casola C."/>
            <person name="Choi J.H."/>
            <person name="Detter J.C."/>
            <person name="Dong Q."/>
            <person name="Dusheyko S."/>
            <person name="Eads B.D."/>
            <person name="Frohlich T."/>
            <person name="Geiler-Samerotte K.A."/>
            <person name="Gerlach D."/>
            <person name="Hatcher P."/>
            <person name="Jogdeo S."/>
            <person name="Krijgsveld J."/>
            <person name="Kriventseva E.V."/>
            <person name="Kultz D."/>
            <person name="Laforsch C."/>
            <person name="Lindquist E."/>
            <person name="Lopez J."/>
            <person name="Manak J.R."/>
            <person name="Muller J."/>
            <person name="Pangilinan J."/>
            <person name="Patwardhan R.P."/>
            <person name="Pitluck S."/>
            <person name="Pritham E.J."/>
            <person name="Rechtsteiner A."/>
            <person name="Rho M."/>
            <person name="Rogozin I.B."/>
            <person name="Sakarya O."/>
            <person name="Salamov A."/>
            <person name="Schaack S."/>
            <person name="Shapiro H."/>
            <person name="Shiga Y."/>
            <person name="Skalitzky C."/>
            <person name="Smith Z."/>
            <person name="Souvorov A."/>
            <person name="Sung W."/>
            <person name="Tang Z."/>
            <person name="Tsuchiya D."/>
            <person name="Tu H."/>
            <person name="Vos H."/>
            <person name="Wang M."/>
            <person name="Wolf Y.I."/>
            <person name="Yamagata H."/>
            <person name="Yamada T."/>
            <person name="Ye Y."/>
            <person name="Shaw J.R."/>
            <person name="Andrews J."/>
            <person name="Crease T.J."/>
            <person name="Tang H."/>
            <person name="Lucas S.M."/>
            <person name="Robertson H.M."/>
            <person name="Bork P."/>
            <person name="Koonin E.V."/>
            <person name="Zdobnov E.M."/>
            <person name="Grigoriev I.V."/>
            <person name="Lynch M."/>
            <person name="Boore J.L."/>
        </authorList>
    </citation>
    <scope>NUCLEOTIDE SEQUENCE [LARGE SCALE GENOMIC DNA]</scope>
</reference>
<dbReference type="eggNOG" id="KOG4193">
    <property type="taxonomic scope" value="Eukaryota"/>
</dbReference>
<protein>
    <recommendedName>
        <fullName evidence="12">G-protein coupled receptors family 2 profile 2 domain-containing protein</fullName>
    </recommendedName>
</protein>
<dbReference type="OrthoDB" id="10037534at2759"/>
<dbReference type="CDD" id="cd15040">
    <property type="entry name" value="7tmB2_Adhesion"/>
    <property type="match status" value="1"/>
</dbReference>
<keyword evidence="5" id="KW-1015">Disulfide bond</keyword>
<feature type="transmembrane region" description="Helical" evidence="7">
    <location>
        <begin position="318"/>
        <end position="339"/>
    </location>
</feature>
<proteinExistence type="predicted"/>
<feature type="transmembrane region" description="Helical" evidence="7">
    <location>
        <begin position="201"/>
        <end position="223"/>
    </location>
</feature>
<gene>
    <name evidence="10" type="ORF">DAPPUDRAFT_61417</name>
</gene>
<feature type="transmembrane region" description="Helical" evidence="7">
    <location>
        <begin position="133"/>
        <end position="151"/>
    </location>
</feature>
<sequence length="427" mass="47949">MVQVCLNPAPARLHKPIEILFKPKCSTPEEDKHLLRCVYWNNQMDLRKGGWSTDGCWYNGTNQNGMEICLCNHLSTFTLLISRSEKELQCTVHGVILSVITLIGSSASILGLSLILATFIFFPSWRRPLGNKILLQLSAALIFLLLAFTFGVNSVDNADVCRLVGIFLHYFLLSGFCWMTVEAYHQYQRFVKVFGDYMPRFLLKASILAWGFPIIPVASVLIYDVDSYTGNEGYCWLSHPIAFYSAVLGPLVFLMLINLTIFVLVVRSIITAGRGLRTNQSESKQMRDKLLASFLNFVLLGLNWIFGFFAIGATNAVIFSYLFCVTSSLQGFIIFVLYVGRDPSARKLWLKCFGLGKSEMSRPMESKSKSSAQSKTTGNYESCSTTFTSRNDFTSTFSADGDVQYVAVVPFQMEVREAQREATTNII</sequence>
<keyword evidence="11" id="KW-1185">Reference proteome</keyword>
<evidence type="ECO:0000256" key="4">
    <source>
        <dbReference type="ARBA" id="ARBA00023136"/>
    </source>
</evidence>
<dbReference type="KEGG" id="dpx:DAPPUDRAFT_61417"/>
<dbReference type="GO" id="GO:0004930">
    <property type="term" value="F:G protein-coupled receptor activity"/>
    <property type="evidence" value="ECO:0007669"/>
    <property type="project" value="InterPro"/>
</dbReference>
<evidence type="ECO:0000313" key="10">
    <source>
        <dbReference type="EMBL" id="EFX70369.1"/>
    </source>
</evidence>
<dbReference type="GO" id="GO:0005886">
    <property type="term" value="C:plasma membrane"/>
    <property type="evidence" value="ECO:0000318"/>
    <property type="project" value="GO_Central"/>
</dbReference>
<keyword evidence="4 7" id="KW-0472">Membrane</keyword>
<evidence type="ECO:0000256" key="1">
    <source>
        <dbReference type="ARBA" id="ARBA00004141"/>
    </source>
</evidence>
<dbReference type="InterPro" id="IPR000203">
    <property type="entry name" value="GPS"/>
</dbReference>
<feature type="transmembrane region" description="Helical" evidence="7">
    <location>
        <begin position="290"/>
        <end position="312"/>
    </location>
</feature>
<dbReference type="PANTHER" id="PTHR47767:SF1">
    <property type="entry name" value="ADHESION G PROTEIN-COUPLED RECEPTOR G7"/>
    <property type="match status" value="1"/>
</dbReference>
<organism evidence="10 11">
    <name type="scientific">Daphnia pulex</name>
    <name type="common">Water flea</name>
    <dbReference type="NCBI Taxonomy" id="6669"/>
    <lineage>
        <taxon>Eukaryota</taxon>
        <taxon>Metazoa</taxon>
        <taxon>Ecdysozoa</taxon>
        <taxon>Arthropoda</taxon>
        <taxon>Crustacea</taxon>
        <taxon>Branchiopoda</taxon>
        <taxon>Diplostraca</taxon>
        <taxon>Cladocera</taxon>
        <taxon>Anomopoda</taxon>
        <taxon>Daphniidae</taxon>
        <taxon>Daphnia</taxon>
    </lineage>
</organism>
<keyword evidence="2 7" id="KW-0812">Transmembrane</keyword>
<dbReference type="GO" id="GO:0007166">
    <property type="term" value="P:cell surface receptor signaling pathway"/>
    <property type="evidence" value="ECO:0007669"/>
    <property type="project" value="InterPro"/>
</dbReference>
<dbReference type="PhylomeDB" id="E9HD23"/>
<feature type="domain" description="GAIN-B" evidence="8">
    <location>
        <begin position="1"/>
        <end position="87"/>
    </location>
</feature>
<dbReference type="AlphaFoldDB" id="E9HD23"/>
<dbReference type="Gene3D" id="1.20.1070.10">
    <property type="entry name" value="Rhodopsin 7-helix transmembrane proteins"/>
    <property type="match status" value="1"/>
</dbReference>
<dbReference type="PROSITE" id="PS50261">
    <property type="entry name" value="G_PROTEIN_RECEP_F2_4"/>
    <property type="match status" value="1"/>
</dbReference>
<evidence type="ECO:0000256" key="6">
    <source>
        <dbReference type="SAM" id="MobiDB-lite"/>
    </source>
</evidence>
<feature type="transmembrane region" description="Helical" evidence="7">
    <location>
        <begin position="163"/>
        <end position="181"/>
    </location>
</feature>
<dbReference type="OMA" id="EEHSWSN"/>
<evidence type="ECO:0000256" key="3">
    <source>
        <dbReference type="ARBA" id="ARBA00022989"/>
    </source>
</evidence>
<evidence type="ECO:0000256" key="2">
    <source>
        <dbReference type="ARBA" id="ARBA00022692"/>
    </source>
</evidence>
<evidence type="ECO:0000256" key="5">
    <source>
        <dbReference type="ARBA" id="ARBA00023157"/>
    </source>
</evidence>
<dbReference type="Proteomes" id="UP000000305">
    <property type="component" value="Unassembled WGS sequence"/>
</dbReference>
<dbReference type="InterPro" id="IPR000832">
    <property type="entry name" value="GPCR_2_secretin-like"/>
</dbReference>
<dbReference type="InParanoid" id="E9HD23"/>
<accession>E9HD23</accession>
<feature type="transmembrane region" description="Helical" evidence="7">
    <location>
        <begin position="95"/>
        <end position="121"/>
    </location>
</feature>
<evidence type="ECO:0000313" key="11">
    <source>
        <dbReference type="Proteomes" id="UP000000305"/>
    </source>
</evidence>
<dbReference type="Pfam" id="PF00002">
    <property type="entry name" value="7tm_2"/>
    <property type="match status" value="1"/>
</dbReference>
<keyword evidence="3 7" id="KW-1133">Transmembrane helix</keyword>
<dbReference type="FunFam" id="1.20.1070.10:FF:000290">
    <property type="entry name" value="GG11888"/>
    <property type="match status" value="1"/>
</dbReference>
<evidence type="ECO:0008006" key="12">
    <source>
        <dbReference type="Google" id="ProtNLM"/>
    </source>
</evidence>
<dbReference type="SUPFAM" id="SSF81321">
    <property type="entry name" value="Family A G protein-coupled receptor-like"/>
    <property type="match status" value="1"/>
</dbReference>
<dbReference type="InterPro" id="IPR017981">
    <property type="entry name" value="GPCR_2-like_7TM"/>
</dbReference>
<comment type="subcellular location">
    <subcellularLocation>
        <location evidence="1">Membrane</location>
        <topology evidence="1">Multi-pass membrane protein</topology>
    </subcellularLocation>
</comment>
<dbReference type="Pfam" id="PF01825">
    <property type="entry name" value="GPS"/>
    <property type="match status" value="1"/>
</dbReference>